<comment type="caution">
    <text evidence="2">The sequence shown here is derived from an EMBL/GenBank/DDBJ whole genome shotgun (WGS) entry which is preliminary data.</text>
</comment>
<protein>
    <recommendedName>
        <fullName evidence="1">ABC-three component systems C-terminal domain-containing protein</fullName>
    </recommendedName>
</protein>
<name>A0A0F2DW67_9STRE</name>
<accession>A0A0F2DW67</accession>
<dbReference type="AlphaFoldDB" id="A0A0F2DW67"/>
<evidence type="ECO:0000313" key="3">
    <source>
        <dbReference type="Proteomes" id="UP000033489"/>
    </source>
</evidence>
<proteinExistence type="predicted"/>
<sequence>MQFAEFLNLLYVNIGGEMSKSEFLNTLIENSIENPDDNPLSNLAPDTINRYFSPSGNTISKNKANKLIKIIQLSALTTHIENQLTVDTIDRLADTLHQYGLYTDDSELEISEICAQLFLNFLQGKVGIQTFKKELPSVGEIEITKVRYENGKIVIGSQYLQLPEKGPIPDSLVEFEDVYSKQLLIAYSENDGNPKTDYYNVQNLPQKYRNHLHDQRVNFFNADYVLRAIRDGFKDSEQQIALLKQETYDSISDILFEDYKTSFKKVTETLKHITTVSFSKPEITQIQNFIGNSEKKGLCHSLVNDGKFNWVDDNE</sequence>
<dbReference type="InterPro" id="IPR046914">
    <property type="entry name" value="ABC-3C_CTD6"/>
</dbReference>
<evidence type="ECO:0000313" key="2">
    <source>
        <dbReference type="EMBL" id="KJQ74175.1"/>
    </source>
</evidence>
<reference evidence="2 3" key="1">
    <citation type="submission" date="2015-02" db="EMBL/GenBank/DDBJ databases">
        <title>Evolution of amylase-binding proteins of oral streptococcal species.</title>
        <authorList>
            <person name="Haase E.M."/>
        </authorList>
    </citation>
    <scope>NUCLEOTIDE SEQUENCE [LARGE SCALE GENOMIC DNA]</scope>
    <source>
        <strain evidence="2 3">UC921A</strain>
    </source>
</reference>
<dbReference type="Pfam" id="PF20282">
    <property type="entry name" value="CTD6"/>
    <property type="match status" value="1"/>
</dbReference>
<gene>
    <name evidence="2" type="ORF">TZ94_01697</name>
</gene>
<dbReference type="Proteomes" id="UP000033489">
    <property type="component" value="Unassembled WGS sequence"/>
</dbReference>
<organism evidence="2 3">
    <name type="scientific">Streptococcus infantis</name>
    <dbReference type="NCBI Taxonomy" id="68892"/>
    <lineage>
        <taxon>Bacteria</taxon>
        <taxon>Bacillati</taxon>
        <taxon>Bacillota</taxon>
        <taxon>Bacilli</taxon>
        <taxon>Lactobacillales</taxon>
        <taxon>Streptococcaceae</taxon>
        <taxon>Streptococcus</taxon>
    </lineage>
</organism>
<dbReference type="PATRIC" id="fig|28037.216.peg.1666"/>
<dbReference type="EMBL" id="JYGT01000010">
    <property type="protein sequence ID" value="KJQ74175.1"/>
    <property type="molecule type" value="Genomic_DNA"/>
</dbReference>
<evidence type="ECO:0000259" key="1">
    <source>
        <dbReference type="Pfam" id="PF20282"/>
    </source>
</evidence>
<feature type="domain" description="ABC-three component systems C-terminal" evidence="1">
    <location>
        <begin position="176"/>
        <end position="310"/>
    </location>
</feature>